<gene>
    <name evidence="2" type="ORF">TNO020_440222</name>
</gene>
<keyword evidence="3" id="KW-1185">Reference proteome</keyword>
<accession>A0A2H1YIZ5</accession>
<dbReference type="InterPro" id="IPR016181">
    <property type="entry name" value="Acyl_CoA_acyltransferase"/>
</dbReference>
<dbReference type="OrthoDB" id="9796381at2"/>
<evidence type="ECO:0000313" key="3">
    <source>
        <dbReference type="Proteomes" id="UP000234211"/>
    </source>
</evidence>
<name>A0A2H1YIZ5_9FLAO</name>
<dbReference type="Gene3D" id="3.40.630.30">
    <property type="match status" value="1"/>
</dbReference>
<dbReference type="CDD" id="cd04301">
    <property type="entry name" value="NAT_SF"/>
    <property type="match status" value="1"/>
</dbReference>
<proteinExistence type="predicted"/>
<sequence>MKIRHSITDDLKNIMTIIHYAQRYLASLNIDQWQDGYPDKAQINKDIENKESYVLENEEQQIVATFMFTSSKESAYNSIDGTWLTTTDATYGVIHRVAVAENCTRKGIAEMIITYCEKLLQNQAINSMRIDTHTDNLGMQYILKKINYSYCGIITLDSGATRLSYEKLLS</sequence>
<dbReference type="EMBL" id="OENF01000039">
    <property type="protein sequence ID" value="SOS75443.1"/>
    <property type="molecule type" value="Genomic_DNA"/>
</dbReference>
<evidence type="ECO:0000259" key="1">
    <source>
        <dbReference type="PROSITE" id="PS51186"/>
    </source>
</evidence>
<dbReference type="GO" id="GO:0016747">
    <property type="term" value="F:acyltransferase activity, transferring groups other than amino-acyl groups"/>
    <property type="evidence" value="ECO:0007669"/>
    <property type="project" value="InterPro"/>
</dbReference>
<dbReference type="SUPFAM" id="SSF55729">
    <property type="entry name" value="Acyl-CoA N-acyltransferases (Nat)"/>
    <property type="match status" value="1"/>
</dbReference>
<dbReference type="AlphaFoldDB" id="A0A2H1YIZ5"/>
<dbReference type="RefSeq" id="WP_101918069.1">
    <property type="nucleotide sequence ID" value="NZ_JAJGWS010000002.1"/>
</dbReference>
<dbReference type="InterPro" id="IPR000182">
    <property type="entry name" value="GNAT_dom"/>
</dbReference>
<organism evidence="2 3">
    <name type="scientific">Tenacibaculum piscium</name>
    <dbReference type="NCBI Taxonomy" id="1458515"/>
    <lineage>
        <taxon>Bacteria</taxon>
        <taxon>Pseudomonadati</taxon>
        <taxon>Bacteroidota</taxon>
        <taxon>Flavobacteriia</taxon>
        <taxon>Flavobacteriales</taxon>
        <taxon>Flavobacteriaceae</taxon>
        <taxon>Tenacibaculum</taxon>
    </lineage>
</organism>
<dbReference type="PROSITE" id="PS51186">
    <property type="entry name" value="GNAT"/>
    <property type="match status" value="1"/>
</dbReference>
<evidence type="ECO:0000313" key="2">
    <source>
        <dbReference type="EMBL" id="SOS75443.1"/>
    </source>
</evidence>
<dbReference type="Pfam" id="PF00583">
    <property type="entry name" value="Acetyltransf_1"/>
    <property type="match status" value="1"/>
</dbReference>
<feature type="domain" description="N-acetyltransferase" evidence="1">
    <location>
        <begin position="1"/>
        <end position="157"/>
    </location>
</feature>
<reference evidence="3" key="1">
    <citation type="submission" date="2017-11" db="EMBL/GenBank/DDBJ databases">
        <authorList>
            <person name="Duchaud E."/>
        </authorList>
    </citation>
    <scope>NUCLEOTIDE SEQUENCE [LARGE SCALE GENOMIC DNA]</scope>
    <source>
        <strain evidence="3">Tenacibaculum sp. TNO020</strain>
    </source>
</reference>
<keyword evidence="2" id="KW-0808">Transferase</keyword>
<protein>
    <submittedName>
        <fullName evidence="2">Acetyltransferase, GNAT family</fullName>
    </submittedName>
</protein>
<dbReference type="Proteomes" id="UP000234211">
    <property type="component" value="Unassembled WGS sequence"/>
</dbReference>